<dbReference type="InterPro" id="IPR050347">
    <property type="entry name" value="Bact_Beta-galactosidase"/>
</dbReference>
<dbReference type="GO" id="GO:0009341">
    <property type="term" value="C:beta-galactosidase complex"/>
    <property type="evidence" value="ECO:0007669"/>
    <property type="project" value="TreeGrafter"/>
</dbReference>
<dbReference type="RefSeq" id="WP_217791223.1">
    <property type="nucleotide sequence ID" value="NZ_JAHSPG010000006.1"/>
</dbReference>
<dbReference type="GO" id="GO:0005990">
    <property type="term" value="P:lactose catabolic process"/>
    <property type="evidence" value="ECO:0007669"/>
    <property type="project" value="TreeGrafter"/>
</dbReference>
<dbReference type="InterPro" id="IPR006102">
    <property type="entry name" value="Ig-like_GH2"/>
</dbReference>
<evidence type="ECO:0000256" key="1">
    <source>
        <dbReference type="ARBA" id="ARBA00001412"/>
    </source>
</evidence>
<sequence>MRLKRISLTTLLTVMSFLFASNMRAQDVNSSGAQSTFKGAFQTRGRGICEMNNGVLKTKDAYAAFGDENMSDYEATFRACTPKGEDQVQLWAGFREFNRNDRYIIGLRGGLQNTLYLSRLGYLGTDEFLALRPLDFKPEPGAWYTFRIQLSGKRIRVFLNDELLPRIDIEDKNSVLAPSGKITLGGGWITSLYEGLTITPLQKGALDNMPKLEYAAATKAIDKTAKRKQERSTYKAVVVDKINPGRTVVSLDGQWLFMPVYEMSDQKKAISPKEDDKEWHSMHVPDFWNPIRIWLHGETFGPFAKGASDNYFQAETDRCEGYTFDYKKTAAAWYRQWIELPDNIDGKDVSLQFDAISKIAEVWINGVHAGKHVGMFGDLNVNAKGLFHKGKNLVTVKVIRDYTNDIKDEGKVVDVAVSVEVTNKMLKDLAHGFYNGDPAGIWQPVKLVITDPLKISDVYIKPNLTGASFEITVKNSEKTDKQFSFVTKIVDKNGKPLYVGLGLDKNIIHAGEERTFNYSVKDLQPLLWTPQTPNLYDFTFYIMSNGKEADSSVIVSGFRTFESKDGYLWLNGKRYWLRGGNQTPFALAPNDVALADKFYDLMKAGNMEVTRTHTAPYNELWMQEADKKGIGVSFEGTWPWLMLATSMPDKKLIDMWADEFLAMIKKYRNHPSLLFWTVNNEMKFYDNDPDMERAKLKMTIISDVVKRMRTVDNTRPICFDSNYKRKGKAKKFGETFFSNIDDGDIDDIHSYINWYDHTVFKQFNGEFQKENWSEGRPLISQEMSTGYPNSETGHPVRFYTQVHQTPQSLVGDLAYEYNDPAYFLQAQSFITSEVAEALRRSNDKSAGIIHFALITWFQNVYNASTIKPYVTYYAMQRALQPVLVSAELWGRHFYAGEQLPVRICIVNDRSEGSAIAPSELEWKIVNNDGKVLQSGMQKVPEVAYYGREWVTPTINISALPQDRINGKLVLSLKENGKQISSNEYSITLANKQWNKASVSKKILLVDKTNMKAVFDKLGIAHALSSTVSEALQQKAGVYVFSGVNSGEVSAQDLQRIKEMKANGAKFLLLNSGFAADLFTEYITGSIVPTEGDIVNMEIPESPVFNGIELMDLRYFNDNKREVPTVCNSALKVTRSEHVELLAKHIKIHGYINGDMAERAKYMQGIEGSTIVKINDKGTAIVSTMALEKGVTDPVAGKLLVNMLNDLAK</sequence>
<gene>
    <name evidence="10" type="ORF">KTO63_10465</name>
</gene>
<evidence type="ECO:0000256" key="5">
    <source>
        <dbReference type="ARBA" id="ARBA00023295"/>
    </source>
</evidence>
<dbReference type="Proteomes" id="UP000812270">
    <property type="component" value="Unassembled WGS sequence"/>
</dbReference>
<dbReference type="InterPro" id="IPR054593">
    <property type="entry name" value="Beta-mannosidase-like_N2"/>
</dbReference>
<evidence type="ECO:0000259" key="9">
    <source>
        <dbReference type="Pfam" id="PF22666"/>
    </source>
</evidence>
<evidence type="ECO:0000259" key="8">
    <source>
        <dbReference type="Pfam" id="PF02836"/>
    </source>
</evidence>
<keyword evidence="5" id="KW-0326">Glycosidase</keyword>
<dbReference type="GO" id="GO:0004565">
    <property type="term" value="F:beta-galactosidase activity"/>
    <property type="evidence" value="ECO:0007669"/>
    <property type="project" value="UniProtKB-EC"/>
</dbReference>
<feature type="chain" id="PRO_5039160637" description="beta-galactosidase" evidence="6">
    <location>
        <begin position="26"/>
        <end position="1208"/>
    </location>
</feature>
<evidence type="ECO:0000313" key="10">
    <source>
        <dbReference type="EMBL" id="MBV4357572.1"/>
    </source>
</evidence>
<evidence type="ECO:0000256" key="4">
    <source>
        <dbReference type="ARBA" id="ARBA00022801"/>
    </source>
</evidence>
<organism evidence="10 11">
    <name type="scientific">Pinibacter aurantiacus</name>
    <dbReference type="NCBI Taxonomy" id="2851599"/>
    <lineage>
        <taxon>Bacteria</taxon>
        <taxon>Pseudomonadati</taxon>
        <taxon>Bacteroidota</taxon>
        <taxon>Chitinophagia</taxon>
        <taxon>Chitinophagales</taxon>
        <taxon>Chitinophagaceae</taxon>
        <taxon>Pinibacter</taxon>
    </lineage>
</organism>
<evidence type="ECO:0000256" key="3">
    <source>
        <dbReference type="ARBA" id="ARBA00012756"/>
    </source>
</evidence>
<feature type="domain" description="Beta-mannosidase-like galactose-binding" evidence="9">
    <location>
        <begin position="329"/>
        <end position="407"/>
    </location>
</feature>
<evidence type="ECO:0000256" key="2">
    <source>
        <dbReference type="ARBA" id="ARBA00007401"/>
    </source>
</evidence>
<comment type="similarity">
    <text evidence="2">Belongs to the glycosyl hydrolase 2 family.</text>
</comment>
<proteinExistence type="inferred from homology"/>
<dbReference type="InterPro" id="IPR006103">
    <property type="entry name" value="Glyco_hydro_2_cat"/>
</dbReference>
<dbReference type="AlphaFoldDB" id="A0A9E2W851"/>
<evidence type="ECO:0000256" key="6">
    <source>
        <dbReference type="SAM" id="SignalP"/>
    </source>
</evidence>
<feature type="domain" description="Glycoside hydrolase family 2 catalytic" evidence="8">
    <location>
        <begin position="564"/>
        <end position="821"/>
    </location>
</feature>
<protein>
    <recommendedName>
        <fullName evidence="3">beta-galactosidase</fullName>
        <ecNumber evidence="3">3.2.1.23</ecNumber>
    </recommendedName>
</protein>
<dbReference type="Pfam" id="PF00703">
    <property type="entry name" value="Glyco_hydro_2"/>
    <property type="match status" value="1"/>
</dbReference>
<dbReference type="EMBL" id="JAHSPG010000006">
    <property type="protein sequence ID" value="MBV4357572.1"/>
    <property type="molecule type" value="Genomic_DNA"/>
</dbReference>
<evidence type="ECO:0000259" key="7">
    <source>
        <dbReference type="Pfam" id="PF00703"/>
    </source>
</evidence>
<keyword evidence="4" id="KW-0378">Hydrolase</keyword>
<keyword evidence="6" id="KW-0732">Signal</keyword>
<feature type="signal peptide" evidence="6">
    <location>
        <begin position="1"/>
        <end position="25"/>
    </location>
</feature>
<name>A0A9E2W851_9BACT</name>
<reference evidence="10" key="1">
    <citation type="submission" date="2021-06" db="EMBL/GenBank/DDBJ databases">
        <authorList>
            <person name="Huq M.A."/>
        </authorList>
    </citation>
    <scope>NUCLEOTIDE SEQUENCE</scope>
    <source>
        <strain evidence="10">MAH-26</strain>
    </source>
</reference>
<dbReference type="PANTHER" id="PTHR46323">
    <property type="entry name" value="BETA-GALACTOSIDASE"/>
    <property type="match status" value="1"/>
</dbReference>
<dbReference type="EC" id="3.2.1.23" evidence="3"/>
<comment type="catalytic activity">
    <reaction evidence="1">
        <text>Hydrolysis of terminal non-reducing beta-D-galactose residues in beta-D-galactosides.</text>
        <dbReference type="EC" id="3.2.1.23"/>
    </reaction>
</comment>
<dbReference type="Pfam" id="PF22666">
    <property type="entry name" value="Glyco_hydro_2_N2"/>
    <property type="match status" value="1"/>
</dbReference>
<keyword evidence="11" id="KW-1185">Reference proteome</keyword>
<accession>A0A9E2W851</accession>
<dbReference type="PANTHER" id="PTHR46323:SF2">
    <property type="entry name" value="BETA-GALACTOSIDASE"/>
    <property type="match status" value="1"/>
</dbReference>
<comment type="caution">
    <text evidence="10">The sequence shown here is derived from an EMBL/GenBank/DDBJ whole genome shotgun (WGS) entry which is preliminary data.</text>
</comment>
<dbReference type="Pfam" id="PF02836">
    <property type="entry name" value="Glyco_hydro_2_C"/>
    <property type="match status" value="1"/>
</dbReference>
<feature type="domain" description="Glycoside hydrolase family 2 immunoglobulin-like beta-sandwich" evidence="7">
    <location>
        <begin position="454"/>
        <end position="559"/>
    </location>
</feature>
<evidence type="ECO:0000313" key="11">
    <source>
        <dbReference type="Proteomes" id="UP000812270"/>
    </source>
</evidence>